<dbReference type="PRINTS" id="PR00080">
    <property type="entry name" value="SDRFAMILY"/>
</dbReference>
<dbReference type="Pfam" id="PF00106">
    <property type="entry name" value="adh_short"/>
    <property type="match status" value="1"/>
</dbReference>
<dbReference type="PANTHER" id="PTHR42879:SF6">
    <property type="entry name" value="NADPH-DEPENDENT REDUCTASE BACG"/>
    <property type="match status" value="1"/>
</dbReference>
<dbReference type="InterPro" id="IPR002347">
    <property type="entry name" value="SDR_fam"/>
</dbReference>
<reference evidence="2" key="1">
    <citation type="submission" date="2018-05" db="EMBL/GenBank/DDBJ databases">
        <authorList>
            <person name="Lanie J.A."/>
            <person name="Ng W.-L."/>
            <person name="Kazmierczak K.M."/>
            <person name="Andrzejewski T.M."/>
            <person name="Davidsen T.M."/>
            <person name="Wayne K.J."/>
            <person name="Tettelin H."/>
            <person name="Glass J.I."/>
            <person name="Rusch D."/>
            <person name="Podicherti R."/>
            <person name="Tsui H.-C.T."/>
            <person name="Winkler M.E."/>
        </authorList>
    </citation>
    <scope>NUCLEOTIDE SEQUENCE</scope>
</reference>
<proteinExistence type="inferred from homology"/>
<comment type="similarity">
    <text evidence="1">Belongs to the short-chain dehydrogenases/reductases (SDR) family.</text>
</comment>
<protein>
    <recommendedName>
        <fullName evidence="3">Short-chain dehydrogenase</fullName>
    </recommendedName>
</protein>
<dbReference type="SUPFAM" id="SSF51735">
    <property type="entry name" value="NAD(P)-binding Rossmann-fold domains"/>
    <property type="match status" value="1"/>
</dbReference>
<name>A0A381Z644_9ZZZZ</name>
<dbReference type="InterPro" id="IPR036291">
    <property type="entry name" value="NAD(P)-bd_dom_sf"/>
</dbReference>
<accession>A0A381Z644</accession>
<dbReference type="CDD" id="cd05344">
    <property type="entry name" value="BKR_like_SDR_like"/>
    <property type="match status" value="1"/>
</dbReference>
<gene>
    <name evidence="2" type="ORF">METZ01_LOCUS137081</name>
</gene>
<dbReference type="EMBL" id="UINC01019941">
    <property type="protein sequence ID" value="SVA84227.1"/>
    <property type="molecule type" value="Genomic_DNA"/>
</dbReference>
<dbReference type="PRINTS" id="PR00081">
    <property type="entry name" value="GDHRDH"/>
</dbReference>
<dbReference type="FunFam" id="3.40.50.720:FF:000084">
    <property type="entry name" value="Short-chain dehydrogenase reductase"/>
    <property type="match status" value="1"/>
</dbReference>
<evidence type="ECO:0000256" key="1">
    <source>
        <dbReference type="ARBA" id="ARBA00006484"/>
    </source>
</evidence>
<evidence type="ECO:0008006" key="3">
    <source>
        <dbReference type="Google" id="ProtNLM"/>
    </source>
</evidence>
<dbReference type="AlphaFoldDB" id="A0A381Z644"/>
<dbReference type="Gene3D" id="3.40.50.720">
    <property type="entry name" value="NAD(P)-binding Rossmann-like Domain"/>
    <property type="match status" value="1"/>
</dbReference>
<dbReference type="PANTHER" id="PTHR42879">
    <property type="entry name" value="3-OXOACYL-(ACYL-CARRIER-PROTEIN) REDUCTASE"/>
    <property type="match status" value="1"/>
</dbReference>
<organism evidence="2">
    <name type="scientific">marine metagenome</name>
    <dbReference type="NCBI Taxonomy" id="408172"/>
    <lineage>
        <taxon>unclassified sequences</taxon>
        <taxon>metagenomes</taxon>
        <taxon>ecological metagenomes</taxon>
    </lineage>
</organism>
<sequence>MELGLTNKTALITGGSKGIGKATAYRLSLEGANVAICARNEGNLLKAAEEIRDQTKGVILPIVSDICRPDDVSELVKITTEKLGGIDILINNAGTSSAMPFEKVNDEEWMYDLDLKLFSAIRLIKAVLPYMRSAGGGRIINITTPAGKAPGPSSTPTSVSRAAGIALTKALSKDLAKDNILVNTVCIGLIKSGQHEDRYQKALETEPKLTINEYYERLAQGRGVPLGRVGEATEAADVIAFLASSNSSYITGTSINIDGGTSAVI</sequence>
<evidence type="ECO:0000313" key="2">
    <source>
        <dbReference type="EMBL" id="SVA84227.1"/>
    </source>
</evidence>
<dbReference type="InterPro" id="IPR050259">
    <property type="entry name" value="SDR"/>
</dbReference>